<reference evidence="2 3" key="1">
    <citation type="submission" date="2019-12" db="EMBL/GenBank/DDBJ databases">
        <title>Corynebacterium sp. nov., isolated from feces of the Anser Albifrons in China.</title>
        <authorList>
            <person name="Liu Q."/>
        </authorList>
    </citation>
    <scope>NUCLEOTIDE SEQUENCE [LARGE SCALE GENOMIC DNA]</scope>
    <source>
        <strain evidence="2 3">4H37-19</strain>
    </source>
</reference>
<dbReference type="EMBL" id="CP046884">
    <property type="protein sequence ID" value="QNQ89717.1"/>
    <property type="molecule type" value="Genomic_DNA"/>
</dbReference>
<protein>
    <submittedName>
        <fullName evidence="2">Uncharacterized protein</fullName>
    </submittedName>
</protein>
<evidence type="ECO:0000313" key="2">
    <source>
        <dbReference type="EMBL" id="QNQ89717.1"/>
    </source>
</evidence>
<dbReference type="AlphaFoldDB" id="A0A7H0SME2"/>
<dbReference type="RefSeq" id="WP_187975168.1">
    <property type="nucleotide sequence ID" value="NZ_CP046884.1"/>
</dbReference>
<dbReference type="KEGG" id="cpoy:GP475_02940"/>
<feature type="region of interest" description="Disordered" evidence="1">
    <location>
        <begin position="21"/>
        <end position="41"/>
    </location>
</feature>
<evidence type="ECO:0000256" key="1">
    <source>
        <dbReference type="SAM" id="MobiDB-lite"/>
    </source>
</evidence>
<gene>
    <name evidence="2" type="ORF">GP475_02940</name>
</gene>
<name>A0A7H0SME2_9CORY</name>
<accession>A0A7H0SME2</accession>
<evidence type="ECO:0000313" key="3">
    <source>
        <dbReference type="Proteomes" id="UP000516320"/>
    </source>
</evidence>
<dbReference type="Proteomes" id="UP000516320">
    <property type="component" value="Chromosome"/>
</dbReference>
<keyword evidence="3" id="KW-1185">Reference proteome</keyword>
<sequence length="98" mass="10776">MSILGHILHLDAEHARRLAQELHHQTRQSSELLRPPELPSNPPVIALRQAAQAAIDSTTRRTHILFAVGQQLAENSLTSVGHIEQQEQVNSVNLGGQP</sequence>
<organism evidence="2 3">
    <name type="scientific">Corynebacterium poyangense</name>
    <dbReference type="NCBI Taxonomy" id="2684405"/>
    <lineage>
        <taxon>Bacteria</taxon>
        <taxon>Bacillati</taxon>
        <taxon>Actinomycetota</taxon>
        <taxon>Actinomycetes</taxon>
        <taxon>Mycobacteriales</taxon>
        <taxon>Corynebacteriaceae</taxon>
        <taxon>Corynebacterium</taxon>
    </lineage>
</organism>
<proteinExistence type="predicted"/>